<dbReference type="RefSeq" id="WP_015819060.1">
    <property type="nucleotide sequence ID" value="NC_012997.1"/>
</dbReference>
<feature type="transmembrane region" description="Helical" evidence="11">
    <location>
        <begin position="212"/>
        <end position="239"/>
    </location>
</feature>
<evidence type="ECO:0000256" key="11">
    <source>
        <dbReference type="HAMAP-Rule" id="MF_00468"/>
    </source>
</evidence>
<evidence type="ECO:0000256" key="10">
    <source>
        <dbReference type="ARBA" id="ARBA00023192"/>
    </source>
</evidence>
<keyword evidence="7 11" id="KW-1133">Transmembrane helix</keyword>
<feature type="transmembrane region" description="Helical" evidence="11">
    <location>
        <begin position="143"/>
        <end position="164"/>
    </location>
</feature>
<comment type="subcellular location">
    <subcellularLocation>
        <location evidence="11">Cell inner membrane</location>
        <topology evidence="11">Multi-pass membrane protein</topology>
    </subcellularLocation>
    <subcellularLocation>
        <location evidence="1">Membrane</location>
        <topology evidence="1">Multi-pass membrane protein</topology>
    </subcellularLocation>
</comment>
<feature type="transmembrane region" description="Helical" evidence="11">
    <location>
        <begin position="74"/>
        <end position="93"/>
    </location>
</feature>
<reference evidence="12 13" key="1">
    <citation type="journal article" date="2009" name="PLoS ONE">
        <title>The complete genome of Teredinibacter turnerae T7901: an intracellular endosymbiont of marine wood-boring bivalves (shipworms).</title>
        <authorList>
            <person name="Yang J.C."/>
            <person name="Madupu R."/>
            <person name="Durkin A.S."/>
            <person name="Ekborg N.A."/>
            <person name="Pedamallu C.S."/>
            <person name="Hostetler J.B."/>
            <person name="Radune D."/>
            <person name="Toms B.S."/>
            <person name="Henrissat B."/>
            <person name="Coutinho P.M."/>
            <person name="Schwarz S."/>
            <person name="Field L."/>
            <person name="Trindade-Silva A.E."/>
            <person name="Soares C.A.G."/>
            <person name="Elshahawi S."/>
            <person name="Hanora A."/>
            <person name="Schmidt E.W."/>
            <person name="Haygood M.G."/>
            <person name="Posfai J."/>
            <person name="Benner J."/>
            <person name="Madinger C."/>
            <person name="Nove J."/>
            <person name="Anton B."/>
            <person name="Chaudhary K."/>
            <person name="Foster J."/>
            <person name="Holman A."/>
            <person name="Kumar S."/>
            <person name="Lessard P.A."/>
            <person name="Luyten Y.A."/>
            <person name="Slatko B."/>
            <person name="Wood N."/>
            <person name="Wu B."/>
            <person name="Teplitski M."/>
            <person name="Mougous J.D."/>
            <person name="Ward N."/>
            <person name="Eisen J.A."/>
            <person name="Badger J.H."/>
            <person name="Distel D.L."/>
        </authorList>
    </citation>
    <scope>NUCLEOTIDE SEQUENCE [LARGE SCALE GENOMIC DNA]</scope>
    <source>
        <strain evidence="13">ATCC 39867 / T7901</strain>
    </source>
</reference>
<organism evidence="12 13">
    <name type="scientific">Teredinibacter turnerae (strain ATCC 39867 / T7901)</name>
    <dbReference type="NCBI Taxonomy" id="377629"/>
    <lineage>
        <taxon>Bacteria</taxon>
        <taxon>Pseudomonadati</taxon>
        <taxon>Pseudomonadota</taxon>
        <taxon>Gammaproteobacteria</taxon>
        <taxon>Cellvibrionales</taxon>
        <taxon>Cellvibrionaceae</taxon>
        <taxon>Teredinibacter</taxon>
    </lineage>
</organism>
<keyword evidence="5 11" id="KW-0028">Amino-acid biosynthesis</keyword>
<comment type="function">
    <text evidence="11">High affinity, high specificity proton-dependent sulfate transporter, which mediates sulfate uptake. Provides the sulfur source for the cysteine synthesis pathway.</text>
</comment>
<evidence type="ECO:0000256" key="6">
    <source>
        <dbReference type="ARBA" id="ARBA00022692"/>
    </source>
</evidence>
<dbReference type="OrthoDB" id="5292355at2"/>
<keyword evidence="3 11" id="KW-1003">Cell membrane</keyword>
<evidence type="ECO:0000256" key="1">
    <source>
        <dbReference type="ARBA" id="ARBA00004141"/>
    </source>
</evidence>
<evidence type="ECO:0000256" key="7">
    <source>
        <dbReference type="ARBA" id="ARBA00022989"/>
    </source>
</evidence>
<keyword evidence="9 11" id="KW-0472">Membrane</keyword>
<evidence type="ECO:0000256" key="8">
    <source>
        <dbReference type="ARBA" id="ARBA00023032"/>
    </source>
</evidence>
<dbReference type="InterPro" id="IPR022985">
    <property type="entry name" value="Sulfate_CysZ"/>
</dbReference>
<dbReference type="GO" id="GO:0000103">
    <property type="term" value="P:sulfate assimilation"/>
    <property type="evidence" value="ECO:0007669"/>
    <property type="project" value="InterPro"/>
</dbReference>
<keyword evidence="13" id="KW-1185">Reference proteome</keyword>
<comment type="similarity">
    <text evidence="11">Belongs to the CysZ family.</text>
</comment>
<dbReference type="AlphaFoldDB" id="C5BSZ1"/>
<keyword evidence="2 11" id="KW-0813">Transport</keyword>
<evidence type="ECO:0000313" key="13">
    <source>
        <dbReference type="Proteomes" id="UP000009080"/>
    </source>
</evidence>
<dbReference type="GO" id="GO:0005886">
    <property type="term" value="C:plasma membrane"/>
    <property type="evidence" value="ECO:0007669"/>
    <property type="project" value="UniProtKB-SubCell"/>
</dbReference>
<dbReference type="Pfam" id="PF07264">
    <property type="entry name" value="EI24"/>
    <property type="match status" value="1"/>
</dbReference>
<sequence length="257" mass="28754">MQYPINSPLSGARYFVEGVRLLLHPKLRAYILIPLLVNIALFVVLTGALIYYIGVFQDGLHIDVPDWLQVVADFLLHLLSLVLIVLVLIIYAYSFNIITNIIAAPFYGMLAEKAEELLTGTKIESEPLVRMIPRVFKRELKKLLYFIIRGILISLIMLLVGLTVPVVGTFLAPLIGLAWSAWCMTLQYADYPADNHRCSFTAIRRKLAQRSMSSFGFGGMITACSVIPVLNIIAMPAAVTGGTIYWLNELRDCPCKY</sequence>
<name>C5BSZ1_TERTT</name>
<dbReference type="eggNOG" id="COG2981">
    <property type="taxonomic scope" value="Bacteria"/>
</dbReference>
<evidence type="ECO:0000256" key="3">
    <source>
        <dbReference type="ARBA" id="ARBA00022475"/>
    </source>
</evidence>
<keyword evidence="6 11" id="KW-0812">Transmembrane</keyword>
<dbReference type="GO" id="GO:0009675">
    <property type="term" value="F:high-affinity sulfate:proton symporter activity"/>
    <property type="evidence" value="ECO:0007669"/>
    <property type="project" value="TreeGrafter"/>
</dbReference>
<feature type="transmembrane region" description="Helical" evidence="11">
    <location>
        <begin position="29"/>
        <end position="54"/>
    </location>
</feature>
<evidence type="ECO:0000256" key="2">
    <source>
        <dbReference type="ARBA" id="ARBA00022448"/>
    </source>
</evidence>
<keyword evidence="8 11" id="KW-0764">Sulfate transport</keyword>
<dbReference type="GO" id="GO:0019344">
    <property type="term" value="P:cysteine biosynthetic process"/>
    <property type="evidence" value="ECO:0007669"/>
    <property type="project" value="UniProtKB-UniRule"/>
</dbReference>
<protein>
    <recommendedName>
        <fullName evidence="11">Sulfate transporter CysZ</fullName>
    </recommendedName>
</protein>
<evidence type="ECO:0000256" key="5">
    <source>
        <dbReference type="ARBA" id="ARBA00022605"/>
    </source>
</evidence>
<feature type="transmembrane region" description="Helical" evidence="11">
    <location>
        <begin position="170"/>
        <end position="191"/>
    </location>
</feature>
<dbReference type="EMBL" id="CP001614">
    <property type="protein sequence ID" value="ACR12947.1"/>
    <property type="molecule type" value="Genomic_DNA"/>
</dbReference>
<dbReference type="HAMAP" id="MF_00468">
    <property type="entry name" value="CysZ"/>
    <property type="match status" value="1"/>
</dbReference>
<evidence type="ECO:0000313" key="12">
    <source>
        <dbReference type="EMBL" id="ACR12947.1"/>
    </source>
</evidence>
<evidence type="ECO:0000256" key="9">
    <source>
        <dbReference type="ARBA" id="ARBA00023136"/>
    </source>
</evidence>
<proteinExistence type="inferred from homology"/>
<dbReference type="Proteomes" id="UP000009080">
    <property type="component" value="Chromosome"/>
</dbReference>
<dbReference type="InterPro" id="IPR050480">
    <property type="entry name" value="CysZ-like"/>
</dbReference>
<keyword evidence="10 11" id="KW-0198">Cysteine biosynthesis</keyword>
<accession>C5BSZ1</accession>
<evidence type="ECO:0000256" key="4">
    <source>
        <dbReference type="ARBA" id="ARBA00022519"/>
    </source>
</evidence>
<dbReference type="KEGG" id="ttu:TERTU_3839"/>
<dbReference type="STRING" id="377629.TERTU_3839"/>
<dbReference type="PANTHER" id="PTHR37468">
    <property type="entry name" value="SULFATE TRANSPORTER CYSZ"/>
    <property type="match status" value="1"/>
</dbReference>
<dbReference type="NCBIfam" id="NF003433">
    <property type="entry name" value="PRK04949.1"/>
    <property type="match status" value="1"/>
</dbReference>
<keyword evidence="4 11" id="KW-0997">Cell inner membrane</keyword>
<dbReference type="InterPro" id="IPR059112">
    <property type="entry name" value="CysZ/EI24"/>
</dbReference>
<dbReference type="HOGENOM" id="CLU_070331_1_0_6"/>
<gene>
    <name evidence="11" type="primary">cysZ</name>
    <name evidence="12" type="ordered locus">TERTU_3839</name>
</gene>
<dbReference type="PANTHER" id="PTHR37468:SF1">
    <property type="entry name" value="SULFATE TRANSPORTER CYSZ"/>
    <property type="match status" value="1"/>
</dbReference>